<feature type="region of interest" description="Disordered" evidence="4">
    <location>
        <begin position="605"/>
        <end position="635"/>
    </location>
</feature>
<dbReference type="PROSITE" id="PS50297">
    <property type="entry name" value="ANK_REP_REGION"/>
    <property type="match status" value="2"/>
</dbReference>
<dbReference type="Pfam" id="PF12796">
    <property type="entry name" value="Ank_2"/>
    <property type="match status" value="1"/>
</dbReference>
<feature type="compositionally biased region" description="Basic and acidic residues" evidence="4">
    <location>
        <begin position="622"/>
        <end position="634"/>
    </location>
</feature>
<evidence type="ECO:0000256" key="3">
    <source>
        <dbReference type="PROSITE-ProRule" id="PRU00023"/>
    </source>
</evidence>
<keyword evidence="2 3" id="KW-0040">ANK repeat</keyword>
<reference evidence="5" key="1">
    <citation type="journal article" date="2023" name="Mol. Phylogenet. Evol.">
        <title>Genome-scale phylogeny and comparative genomics of the fungal order Sordariales.</title>
        <authorList>
            <person name="Hensen N."/>
            <person name="Bonometti L."/>
            <person name="Westerberg I."/>
            <person name="Brannstrom I.O."/>
            <person name="Guillou S."/>
            <person name="Cros-Aarteil S."/>
            <person name="Calhoun S."/>
            <person name="Haridas S."/>
            <person name="Kuo A."/>
            <person name="Mondo S."/>
            <person name="Pangilinan J."/>
            <person name="Riley R."/>
            <person name="LaButti K."/>
            <person name="Andreopoulos B."/>
            <person name="Lipzen A."/>
            <person name="Chen C."/>
            <person name="Yan M."/>
            <person name="Daum C."/>
            <person name="Ng V."/>
            <person name="Clum A."/>
            <person name="Steindorff A."/>
            <person name="Ohm R.A."/>
            <person name="Martin F."/>
            <person name="Silar P."/>
            <person name="Natvig D.O."/>
            <person name="Lalanne C."/>
            <person name="Gautier V."/>
            <person name="Ament-Velasquez S.L."/>
            <person name="Kruys A."/>
            <person name="Hutchinson M.I."/>
            <person name="Powell A.J."/>
            <person name="Barry K."/>
            <person name="Miller A.N."/>
            <person name="Grigoriev I.V."/>
            <person name="Debuchy R."/>
            <person name="Gladieux P."/>
            <person name="Hiltunen Thoren M."/>
            <person name="Johannesson H."/>
        </authorList>
    </citation>
    <scope>NUCLEOTIDE SEQUENCE</scope>
    <source>
        <strain evidence="5">CBS 990.96</strain>
    </source>
</reference>
<proteinExistence type="predicted"/>
<evidence type="ECO:0000313" key="5">
    <source>
        <dbReference type="EMBL" id="KAK4229190.1"/>
    </source>
</evidence>
<sequence length="660" mass="75103">MFLYAKVVLKNLLSKDSVAELKEELSKENFPAGLEAAYERVVVRVLDRPPLPRKRTARTILGWLICSPRPLRWREIQSRFCINPEKEVCDYDNRRYLFQSSRFSLAAVHGEMGLFCTQYLSSRPFSIHRTQDEIKDSALNGYYGLFDYAVTSWAQHVRFALASDTAPMLDDETRNAIRQVAQGLLETQPEAFTVHDVEEEVEVESTGSQSPGLIAPKLDNFLSNDGGLGFFSDQVSLIRDVIEKIEHSALSDSSPFTGLNGHGRFKCPRTRCLKFTEGFPNRQDRDRHILEHQKPFKCPVEGCYAQTIGYKSQQELEAHDKRLHAADFNFQSLFSIRKKRKARTIHQAVIQGNIEQVMLFHKSGASLDNPPKNNGSATPLMLAAKNGHMDICKYILEHGGNPFRLRLFSRESALFHVIKRQDAEMVHLFLATASSHIPTASVKYFREAVAQAVYSDNLNVFNQILEFSSQRIDIKSEFEVAEFLLDFLPKEYLLNTDDGGDTLLHRLISGLYRTITISEDFKRLFCRVLEANVATANITDSHGNLPLHRYIARVPRASSVILKPLIRYTTRLDEENEQGQTPLEIAIRDGNDVAVSLLLESGRDDFARKPSDGNSMQQLAEGELKSHRDSKSSKTESQLPIWQEWLKKRIRILELLTVTL</sequence>
<evidence type="ECO:0000256" key="1">
    <source>
        <dbReference type="ARBA" id="ARBA00022737"/>
    </source>
</evidence>
<dbReference type="Proteomes" id="UP001301958">
    <property type="component" value="Unassembled WGS sequence"/>
</dbReference>
<keyword evidence="1" id="KW-0677">Repeat</keyword>
<feature type="repeat" description="ANK" evidence="3">
    <location>
        <begin position="578"/>
        <end position="604"/>
    </location>
</feature>
<organism evidence="5 6">
    <name type="scientific">Podospora fimiseda</name>
    <dbReference type="NCBI Taxonomy" id="252190"/>
    <lineage>
        <taxon>Eukaryota</taxon>
        <taxon>Fungi</taxon>
        <taxon>Dikarya</taxon>
        <taxon>Ascomycota</taxon>
        <taxon>Pezizomycotina</taxon>
        <taxon>Sordariomycetes</taxon>
        <taxon>Sordariomycetidae</taxon>
        <taxon>Sordariales</taxon>
        <taxon>Podosporaceae</taxon>
        <taxon>Podospora</taxon>
    </lineage>
</organism>
<protein>
    <submittedName>
        <fullName evidence="5">Ankyrin repeat-containing domain protein</fullName>
    </submittedName>
</protein>
<dbReference type="Gene3D" id="1.25.40.20">
    <property type="entry name" value="Ankyrin repeat-containing domain"/>
    <property type="match status" value="1"/>
</dbReference>
<dbReference type="SUPFAM" id="SSF48403">
    <property type="entry name" value="Ankyrin repeat"/>
    <property type="match status" value="1"/>
</dbReference>
<dbReference type="PANTHER" id="PTHR24198:SF165">
    <property type="entry name" value="ANKYRIN REPEAT-CONTAINING PROTEIN-RELATED"/>
    <property type="match status" value="1"/>
</dbReference>
<dbReference type="AlphaFoldDB" id="A0AAN7H4X3"/>
<evidence type="ECO:0000256" key="4">
    <source>
        <dbReference type="SAM" id="MobiDB-lite"/>
    </source>
</evidence>
<comment type="caution">
    <text evidence="5">The sequence shown here is derived from an EMBL/GenBank/DDBJ whole genome shotgun (WGS) entry which is preliminary data.</text>
</comment>
<dbReference type="InterPro" id="IPR002110">
    <property type="entry name" value="Ankyrin_rpt"/>
</dbReference>
<evidence type="ECO:0000256" key="2">
    <source>
        <dbReference type="ARBA" id="ARBA00023043"/>
    </source>
</evidence>
<keyword evidence="6" id="KW-1185">Reference proteome</keyword>
<dbReference type="SMART" id="SM00248">
    <property type="entry name" value="ANK"/>
    <property type="match status" value="6"/>
</dbReference>
<gene>
    <name evidence="5" type="ORF">QBC38DRAFT_442025</name>
</gene>
<dbReference type="InterPro" id="IPR036770">
    <property type="entry name" value="Ankyrin_rpt-contain_sf"/>
</dbReference>
<accession>A0AAN7H4X3</accession>
<feature type="repeat" description="ANK" evidence="3">
    <location>
        <begin position="375"/>
        <end position="401"/>
    </location>
</feature>
<dbReference type="PANTHER" id="PTHR24198">
    <property type="entry name" value="ANKYRIN REPEAT AND PROTEIN KINASE DOMAIN-CONTAINING PROTEIN"/>
    <property type="match status" value="1"/>
</dbReference>
<dbReference type="EMBL" id="MU865310">
    <property type="protein sequence ID" value="KAK4229190.1"/>
    <property type="molecule type" value="Genomic_DNA"/>
</dbReference>
<evidence type="ECO:0000313" key="6">
    <source>
        <dbReference type="Proteomes" id="UP001301958"/>
    </source>
</evidence>
<dbReference type="PROSITE" id="PS50088">
    <property type="entry name" value="ANK_REPEAT"/>
    <property type="match status" value="2"/>
</dbReference>
<reference evidence="5" key="2">
    <citation type="submission" date="2023-05" db="EMBL/GenBank/DDBJ databases">
        <authorList>
            <consortium name="Lawrence Berkeley National Laboratory"/>
            <person name="Steindorff A."/>
            <person name="Hensen N."/>
            <person name="Bonometti L."/>
            <person name="Westerberg I."/>
            <person name="Brannstrom I.O."/>
            <person name="Guillou S."/>
            <person name="Cros-Aarteil S."/>
            <person name="Calhoun S."/>
            <person name="Haridas S."/>
            <person name="Kuo A."/>
            <person name="Mondo S."/>
            <person name="Pangilinan J."/>
            <person name="Riley R."/>
            <person name="Labutti K."/>
            <person name="Andreopoulos B."/>
            <person name="Lipzen A."/>
            <person name="Chen C."/>
            <person name="Yanf M."/>
            <person name="Daum C."/>
            <person name="Ng V."/>
            <person name="Clum A."/>
            <person name="Ohm R."/>
            <person name="Martin F."/>
            <person name="Silar P."/>
            <person name="Natvig D."/>
            <person name="Lalanne C."/>
            <person name="Gautier V."/>
            <person name="Ament-Velasquez S.L."/>
            <person name="Kruys A."/>
            <person name="Hutchinson M.I."/>
            <person name="Powell A.J."/>
            <person name="Barry K."/>
            <person name="Miller A.N."/>
            <person name="Grigoriev I.V."/>
            <person name="Debuchy R."/>
            <person name="Gladieux P."/>
            <person name="Thoren M.H."/>
            <person name="Johannesson H."/>
        </authorList>
    </citation>
    <scope>NUCLEOTIDE SEQUENCE</scope>
    <source>
        <strain evidence="5">CBS 990.96</strain>
    </source>
</reference>
<name>A0AAN7H4X3_9PEZI</name>